<evidence type="ECO:0000313" key="3">
    <source>
        <dbReference type="Proteomes" id="UP000191680"/>
    </source>
</evidence>
<gene>
    <name evidence="2" type="ORF">BUL40_05190</name>
</gene>
<dbReference type="CDD" id="cd00038">
    <property type="entry name" value="CAP_ED"/>
    <property type="match status" value="1"/>
</dbReference>
<evidence type="ECO:0000259" key="1">
    <source>
        <dbReference type="Pfam" id="PF00027"/>
    </source>
</evidence>
<organism evidence="2 3">
    <name type="scientific">Croceivirga radicis</name>
    <dbReference type="NCBI Taxonomy" id="1929488"/>
    <lineage>
        <taxon>Bacteria</taxon>
        <taxon>Pseudomonadati</taxon>
        <taxon>Bacteroidota</taxon>
        <taxon>Flavobacteriia</taxon>
        <taxon>Flavobacteriales</taxon>
        <taxon>Flavobacteriaceae</taxon>
        <taxon>Croceivirga</taxon>
    </lineage>
</organism>
<dbReference type="EMBL" id="MTBC01000003">
    <property type="protein sequence ID" value="OQD43559.1"/>
    <property type="molecule type" value="Genomic_DNA"/>
</dbReference>
<dbReference type="RefSeq" id="WP_080318623.1">
    <property type="nucleotide sequence ID" value="NZ_MTBC01000003.1"/>
</dbReference>
<dbReference type="InterPro" id="IPR000595">
    <property type="entry name" value="cNMP-bd_dom"/>
</dbReference>
<accession>A0A1V6LTU2</accession>
<proteinExistence type="predicted"/>
<dbReference type="Proteomes" id="UP000191680">
    <property type="component" value="Unassembled WGS sequence"/>
</dbReference>
<name>A0A1V6LTU2_9FLAO</name>
<reference evidence="2 3" key="1">
    <citation type="submission" date="2016-12" db="EMBL/GenBank/DDBJ databases">
        <authorList>
            <person name="Song W.-J."/>
            <person name="Kurnit D.M."/>
        </authorList>
    </citation>
    <scope>NUCLEOTIDE SEQUENCE [LARGE SCALE GENOMIC DNA]</scope>
    <source>
        <strain evidence="2 3">HSG9</strain>
    </source>
</reference>
<feature type="domain" description="Cyclic nucleotide-binding" evidence="1">
    <location>
        <begin position="31"/>
        <end position="117"/>
    </location>
</feature>
<evidence type="ECO:0000313" key="2">
    <source>
        <dbReference type="EMBL" id="OQD43559.1"/>
    </source>
</evidence>
<sequence>MYSKIITHVEKYVTPTSHALKAFTSVLQPLELKKKENLIHPGTYIQHEFFVESGCLIAYYLDKKGHKHIIQFAIEDWWVGDFDAFYNKIPSKLYIEAIEDAKLWSISFNDLEQLYHDHPIFERYFRILVTRGFISQRKRVLSTLQENAKERYLDFCKTYPNIESRVPNYHIANYLGLSPESLSRIRKTLTEEGLNIDVGQP</sequence>
<dbReference type="OrthoDB" id="1092431at2"/>
<dbReference type="SUPFAM" id="SSF51206">
    <property type="entry name" value="cAMP-binding domain-like"/>
    <property type="match status" value="1"/>
</dbReference>
<dbReference type="InterPro" id="IPR014710">
    <property type="entry name" value="RmlC-like_jellyroll"/>
</dbReference>
<keyword evidence="3" id="KW-1185">Reference proteome</keyword>
<dbReference type="Pfam" id="PF00027">
    <property type="entry name" value="cNMP_binding"/>
    <property type="match status" value="1"/>
</dbReference>
<dbReference type="Gene3D" id="2.60.120.10">
    <property type="entry name" value="Jelly Rolls"/>
    <property type="match status" value="1"/>
</dbReference>
<protein>
    <recommendedName>
        <fullName evidence="1">Cyclic nucleotide-binding domain-containing protein</fullName>
    </recommendedName>
</protein>
<comment type="caution">
    <text evidence="2">The sequence shown here is derived from an EMBL/GenBank/DDBJ whole genome shotgun (WGS) entry which is preliminary data.</text>
</comment>
<dbReference type="InterPro" id="IPR018490">
    <property type="entry name" value="cNMP-bd_dom_sf"/>
</dbReference>
<dbReference type="AlphaFoldDB" id="A0A1V6LTU2"/>